<dbReference type="EMBL" id="CP091512">
    <property type="protein sequence ID" value="UOO92092.1"/>
    <property type="molecule type" value="Genomic_DNA"/>
</dbReference>
<reference evidence="1" key="1">
    <citation type="submission" date="2021-12" db="EMBL/GenBank/DDBJ databases">
        <authorList>
            <person name="Veyrier F.J."/>
        </authorList>
    </citation>
    <scope>NUCLEOTIDE SEQUENCE</scope>
    <source>
        <strain evidence="1">SAG 1488-6</strain>
    </source>
</reference>
<dbReference type="Proteomes" id="UP000832034">
    <property type="component" value="Chromosome"/>
</dbReference>
<evidence type="ECO:0000313" key="2">
    <source>
        <dbReference type="Proteomes" id="UP000832034"/>
    </source>
</evidence>
<evidence type="ECO:0000313" key="1">
    <source>
        <dbReference type="EMBL" id="UOO92092.1"/>
    </source>
</evidence>
<organism evidence="1 2">
    <name type="scientific">Vitreoscilla stercoraria</name>
    <dbReference type="NCBI Taxonomy" id="61"/>
    <lineage>
        <taxon>Bacteria</taxon>
        <taxon>Pseudomonadati</taxon>
        <taxon>Pseudomonadota</taxon>
        <taxon>Betaproteobacteria</taxon>
        <taxon>Neisseriales</taxon>
        <taxon>Neisseriaceae</taxon>
        <taxon>Vitreoscilla</taxon>
    </lineage>
</organism>
<sequence length="382" mass="44525">MNPKLKILHSAALLTPSAGMLKQMNWEQESANQLKLDWTTAMYCPSGSNQHTISKSDQNICVFDSEINHTPQTTKINKILNWYKLRKNYYNWLKMQSCDIYLLRYYVHDIWQYQFIKNSSKPVLLVHHSFEVPELLLPNNNQAKLRGFLEKQIGKYSLQSSSGIIGVTEEIIQHELNRLNTVERHDKNSFLYPNGYHVNNNQTLYDNRNPQQINLIFIASYFDSWHGLDLLLANIKKSNLDFKLHLVGKLSEHDYKVASTDNRVIMHGLLSKEEISALSYQCDVGLGSFALYRKNMQQACTLKVREYLSLGVPVYTGHQDIFPENFPYYKNSFPEIDKICGFAIEMREEKRTIIQEAALPYLDKSQLLNQLYQNLITTYTYK</sequence>
<dbReference type="RefSeq" id="WP_019958305.1">
    <property type="nucleotide sequence ID" value="NZ_CP091512.1"/>
</dbReference>
<reference evidence="1" key="2">
    <citation type="journal article" date="2022" name="Res Sq">
        <title>Evolution of multicellular longitudinally dividing oral cavity symbionts (Neisseriaceae).</title>
        <authorList>
            <person name="Nyongesa S."/>
            <person name="Weber P."/>
            <person name="Bernet E."/>
            <person name="Pullido F."/>
            <person name="Nieckarz M."/>
            <person name="Delaby M."/>
            <person name="Nieves C."/>
            <person name="Viehboeck T."/>
            <person name="Krause N."/>
            <person name="Rivera-Millot A."/>
            <person name="Nakamura A."/>
            <person name="Vischer N."/>
            <person name="VanNieuwenhze M."/>
            <person name="Brun Y."/>
            <person name="Cava F."/>
            <person name="Bulgheresi S."/>
            <person name="Veyrier F."/>
        </authorList>
    </citation>
    <scope>NUCLEOTIDE SEQUENCE</scope>
    <source>
        <strain evidence="1">SAG 1488-6</strain>
    </source>
</reference>
<dbReference type="Gene3D" id="3.40.50.2000">
    <property type="entry name" value="Glycogen Phosphorylase B"/>
    <property type="match status" value="1"/>
</dbReference>
<keyword evidence="2" id="KW-1185">Reference proteome</keyword>
<dbReference type="SUPFAM" id="SSF53756">
    <property type="entry name" value="UDP-Glycosyltransferase/glycogen phosphorylase"/>
    <property type="match status" value="1"/>
</dbReference>
<proteinExistence type="predicted"/>
<accession>A0ABY4E8K4</accession>
<gene>
    <name evidence="1" type="ORF">LVJ81_10740</name>
</gene>
<protein>
    <recommendedName>
        <fullName evidence="3">Glycosyltransferase</fullName>
    </recommendedName>
</protein>
<evidence type="ECO:0008006" key="3">
    <source>
        <dbReference type="Google" id="ProtNLM"/>
    </source>
</evidence>
<name>A0ABY4E8K4_VITST</name>